<keyword evidence="8" id="KW-0067">ATP-binding</keyword>
<dbReference type="PANTHER" id="PTHR33540:SF2">
    <property type="entry name" value="TRNA THREONYLCARBAMOYLADENOSINE BIOSYNTHESIS PROTEIN TSAE"/>
    <property type="match status" value="1"/>
</dbReference>
<evidence type="ECO:0000256" key="1">
    <source>
        <dbReference type="ARBA" id="ARBA00004496"/>
    </source>
</evidence>
<dbReference type="GO" id="GO:0005524">
    <property type="term" value="F:ATP binding"/>
    <property type="evidence" value="ECO:0007669"/>
    <property type="project" value="UniProtKB-KW"/>
</dbReference>
<evidence type="ECO:0000256" key="3">
    <source>
        <dbReference type="ARBA" id="ARBA00019010"/>
    </source>
</evidence>
<dbReference type="GO" id="GO:0046872">
    <property type="term" value="F:metal ion binding"/>
    <property type="evidence" value="ECO:0007669"/>
    <property type="project" value="UniProtKB-KW"/>
</dbReference>
<proteinExistence type="inferred from homology"/>
<dbReference type="GO" id="GO:0005737">
    <property type="term" value="C:cytoplasm"/>
    <property type="evidence" value="ECO:0007669"/>
    <property type="project" value="UniProtKB-SubCell"/>
</dbReference>
<dbReference type="NCBIfam" id="TIGR00150">
    <property type="entry name" value="T6A_YjeE"/>
    <property type="match status" value="1"/>
</dbReference>
<dbReference type="InterPro" id="IPR027417">
    <property type="entry name" value="P-loop_NTPase"/>
</dbReference>
<evidence type="ECO:0000256" key="9">
    <source>
        <dbReference type="ARBA" id="ARBA00022842"/>
    </source>
</evidence>
<name>A0A1W1BIE0_9ZZZZ</name>
<gene>
    <name evidence="11" type="ORF">MNB_SV-12-1517</name>
</gene>
<comment type="subcellular location">
    <subcellularLocation>
        <location evidence="1">Cytoplasm</location>
    </subcellularLocation>
</comment>
<evidence type="ECO:0000256" key="5">
    <source>
        <dbReference type="ARBA" id="ARBA00022694"/>
    </source>
</evidence>
<keyword evidence="9" id="KW-0460">Magnesium</keyword>
<evidence type="ECO:0000256" key="7">
    <source>
        <dbReference type="ARBA" id="ARBA00022741"/>
    </source>
</evidence>
<dbReference type="InterPro" id="IPR003442">
    <property type="entry name" value="T6A_TsaE"/>
</dbReference>
<comment type="similarity">
    <text evidence="2">Belongs to the TsaE family.</text>
</comment>
<evidence type="ECO:0000256" key="6">
    <source>
        <dbReference type="ARBA" id="ARBA00022723"/>
    </source>
</evidence>
<dbReference type="Gene3D" id="3.40.50.300">
    <property type="entry name" value="P-loop containing nucleotide triphosphate hydrolases"/>
    <property type="match status" value="1"/>
</dbReference>
<evidence type="ECO:0000256" key="10">
    <source>
        <dbReference type="ARBA" id="ARBA00032441"/>
    </source>
</evidence>
<evidence type="ECO:0000313" key="11">
    <source>
        <dbReference type="EMBL" id="SFV53221.1"/>
    </source>
</evidence>
<dbReference type="GO" id="GO:0002949">
    <property type="term" value="P:tRNA threonylcarbamoyladenosine modification"/>
    <property type="evidence" value="ECO:0007669"/>
    <property type="project" value="InterPro"/>
</dbReference>
<evidence type="ECO:0000256" key="2">
    <source>
        <dbReference type="ARBA" id="ARBA00007599"/>
    </source>
</evidence>
<keyword evidence="7" id="KW-0547">Nucleotide-binding</keyword>
<keyword evidence="5" id="KW-0819">tRNA processing</keyword>
<dbReference type="AlphaFoldDB" id="A0A1W1BIE0"/>
<reference evidence="11" key="1">
    <citation type="submission" date="2016-10" db="EMBL/GenBank/DDBJ databases">
        <authorList>
            <person name="de Groot N.N."/>
        </authorList>
    </citation>
    <scope>NUCLEOTIDE SEQUENCE</scope>
</reference>
<keyword evidence="6" id="KW-0479">Metal-binding</keyword>
<dbReference type="EMBL" id="FPHE01000040">
    <property type="protein sequence ID" value="SFV53221.1"/>
    <property type="molecule type" value="Genomic_DNA"/>
</dbReference>
<evidence type="ECO:0000256" key="4">
    <source>
        <dbReference type="ARBA" id="ARBA00022490"/>
    </source>
</evidence>
<dbReference type="PANTHER" id="PTHR33540">
    <property type="entry name" value="TRNA THREONYLCARBAMOYLADENOSINE BIOSYNTHESIS PROTEIN TSAE"/>
    <property type="match status" value="1"/>
</dbReference>
<protein>
    <recommendedName>
        <fullName evidence="3">tRNA threonylcarbamoyladenosine biosynthesis protein TsaE</fullName>
    </recommendedName>
    <alternativeName>
        <fullName evidence="10">t(6)A37 threonylcarbamoyladenosine biosynthesis protein TsaE</fullName>
    </alternativeName>
</protein>
<evidence type="ECO:0000256" key="8">
    <source>
        <dbReference type="ARBA" id="ARBA00022840"/>
    </source>
</evidence>
<accession>A0A1W1BIE0</accession>
<organism evidence="11">
    <name type="scientific">hydrothermal vent metagenome</name>
    <dbReference type="NCBI Taxonomy" id="652676"/>
    <lineage>
        <taxon>unclassified sequences</taxon>
        <taxon>metagenomes</taxon>
        <taxon>ecological metagenomes</taxon>
    </lineage>
</organism>
<keyword evidence="4" id="KW-0963">Cytoplasm</keyword>
<dbReference type="SUPFAM" id="SSF52540">
    <property type="entry name" value="P-loop containing nucleoside triphosphate hydrolases"/>
    <property type="match status" value="1"/>
</dbReference>
<dbReference type="Pfam" id="PF02367">
    <property type="entry name" value="TsaE"/>
    <property type="match status" value="1"/>
</dbReference>
<sequence length="138" mass="15756">MKTITASLNQLEKVVTHINQTIPKNAIIFLTGNLASGKTTLTKAIAKSKGIKGEVTSPTFSLQQCYGDNFYHYDLYRIENEEFMQLALFEEFDKEGWHIIEWGGDELKNLLVNVGYIVFTVTITPYKDGRKYIIERDA</sequence>